<dbReference type="EMBL" id="AJSR01001611">
    <property type="protein sequence ID" value="EKM30540.1"/>
    <property type="molecule type" value="Genomic_DNA"/>
</dbReference>
<keyword evidence="1" id="KW-0378">Hydrolase</keyword>
<name>A0A454CVY5_VIBHA</name>
<comment type="caution">
    <text evidence="1">The sequence shown here is derived from an EMBL/GenBank/DDBJ whole genome shotgun (WGS) entry which is preliminary data.</text>
</comment>
<keyword evidence="1" id="KW-0547">Nucleotide-binding</keyword>
<dbReference type="GO" id="GO:0004386">
    <property type="term" value="F:helicase activity"/>
    <property type="evidence" value="ECO:0007669"/>
    <property type="project" value="UniProtKB-KW"/>
</dbReference>
<sequence length="9" mass="1021">YVLVKTLSV</sequence>
<accession>A0A454CVY5</accession>
<evidence type="ECO:0000313" key="1">
    <source>
        <dbReference type="EMBL" id="EKM30540.1"/>
    </source>
</evidence>
<proteinExistence type="predicted"/>
<keyword evidence="1" id="KW-0347">Helicase</keyword>
<organism evidence="1 2">
    <name type="scientific">Vibrio harveyi</name>
    <name type="common">Beneckea harveyi</name>
    <dbReference type="NCBI Taxonomy" id="669"/>
    <lineage>
        <taxon>Bacteria</taxon>
        <taxon>Pseudomonadati</taxon>
        <taxon>Pseudomonadota</taxon>
        <taxon>Gammaproteobacteria</taxon>
        <taxon>Vibrionales</taxon>
        <taxon>Vibrionaceae</taxon>
        <taxon>Vibrio</taxon>
    </lineage>
</organism>
<evidence type="ECO:0000313" key="2">
    <source>
        <dbReference type="Proteomes" id="UP000008367"/>
    </source>
</evidence>
<feature type="non-terminal residue" evidence="1">
    <location>
        <position position="1"/>
    </location>
</feature>
<protein>
    <submittedName>
        <fullName evidence="1">DEAD/DEAH box helicase family protein</fullName>
    </submittedName>
</protein>
<reference evidence="1 2" key="1">
    <citation type="submission" date="2012-10" db="EMBL/GenBank/DDBJ databases">
        <title>Genome sequence of Vibrio Cholerae HENC-02.</title>
        <authorList>
            <person name="Eppinger M."/>
            <person name="Hasan N.A."/>
            <person name="Sengamalay N."/>
            <person name="Hine E."/>
            <person name="Su Q."/>
            <person name="Daugherty S.C."/>
            <person name="Young S."/>
            <person name="Sadzewicz L."/>
            <person name="Tallon L."/>
            <person name="Cebula T.A."/>
            <person name="Ravel J."/>
            <person name="Colwell R.R."/>
        </authorList>
    </citation>
    <scope>NUCLEOTIDE SEQUENCE [LARGE SCALE GENOMIC DNA]</scope>
    <source>
        <strain evidence="1 2">HENC-02</strain>
    </source>
</reference>
<dbReference type="Proteomes" id="UP000008367">
    <property type="component" value="Unassembled WGS sequence"/>
</dbReference>
<gene>
    <name evidence="1" type="ORF">VCHENC02_3737B</name>
</gene>
<keyword evidence="1" id="KW-0067">ATP-binding</keyword>